<keyword evidence="1" id="KW-0812">Transmembrane</keyword>
<accession>A0A2P6QJA9</accession>
<evidence type="ECO:0000313" key="2">
    <source>
        <dbReference type="EMBL" id="PRQ34254.1"/>
    </source>
</evidence>
<evidence type="ECO:0000313" key="3">
    <source>
        <dbReference type="Proteomes" id="UP000238479"/>
    </source>
</evidence>
<dbReference type="Proteomes" id="UP000238479">
    <property type="component" value="Chromosome 5"/>
</dbReference>
<keyword evidence="1" id="KW-1133">Transmembrane helix</keyword>
<dbReference type="Gene3D" id="3.30.559.10">
    <property type="entry name" value="Chloramphenicol acetyltransferase-like domain"/>
    <property type="match status" value="1"/>
</dbReference>
<comment type="caution">
    <text evidence="2">The sequence shown here is derived from an EMBL/GenBank/DDBJ whole genome shotgun (WGS) entry which is preliminary data.</text>
</comment>
<organism evidence="2 3">
    <name type="scientific">Rosa chinensis</name>
    <name type="common">China rose</name>
    <dbReference type="NCBI Taxonomy" id="74649"/>
    <lineage>
        <taxon>Eukaryota</taxon>
        <taxon>Viridiplantae</taxon>
        <taxon>Streptophyta</taxon>
        <taxon>Embryophyta</taxon>
        <taxon>Tracheophyta</taxon>
        <taxon>Spermatophyta</taxon>
        <taxon>Magnoliopsida</taxon>
        <taxon>eudicotyledons</taxon>
        <taxon>Gunneridae</taxon>
        <taxon>Pentapetalae</taxon>
        <taxon>rosids</taxon>
        <taxon>fabids</taxon>
        <taxon>Rosales</taxon>
        <taxon>Rosaceae</taxon>
        <taxon>Rosoideae</taxon>
        <taxon>Rosoideae incertae sedis</taxon>
        <taxon>Rosa</taxon>
    </lineage>
</organism>
<reference evidence="2 3" key="1">
    <citation type="journal article" date="2018" name="Nat. Genet.">
        <title>The Rosa genome provides new insights in the design of modern roses.</title>
        <authorList>
            <person name="Bendahmane M."/>
        </authorList>
    </citation>
    <scope>NUCLEOTIDE SEQUENCE [LARGE SCALE GENOMIC DNA]</scope>
    <source>
        <strain evidence="3">cv. Old Blush</strain>
    </source>
</reference>
<evidence type="ECO:0000256" key="1">
    <source>
        <dbReference type="SAM" id="Phobius"/>
    </source>
</evidence>
<dbReference type="EMBL" id="PDCK01000043">
    <property type="protein sequence ID" value="PRQ34254.1"/>
    <property type="molecule type" value="Genomic_DNA"/>
</dbReference>
<dbReference type="EC" id="2.3.1.133" evidence="2"/>
<sequence length="98" mass="10646">MGLSNILFVGFFCCTGTDMFSVASTILGPALLGITSWFTLPLNDADFGWGRPSFMGRAGAPSEGKAYTIPSATNDDLSLYINLHSRHMNTFTKLVYDI</sequence>
<keyword evidence="2" id="KW-0808">Transferase</keyword>
<dbReference type="GO" id="GO:0047172">
    <property type="term" value="F:shikimate O-hydroxycinnamoyltransferase activity"/>
    <property type="evidence" value="ECO:0007669"/>
    <property type="project" value="UniProtKB-EC"/>
</dbReference>
<keyword evidence="2" id="KW-0012">Acyltransferase</keyword>
<feature type="transmembrane region" description="Helical" evidence="1">
    <location>
        <begin position="6"/>
        <end position="32"/>
    </location>
</feature>
<name>A0A2P6QJA9_ROSCH</name>
<dbReference type="STRING" id="74649.A0A2P6QJA9"/>
<dbReference type="AlphaFoldDB" id="A0A2P6QJA9"/>
<dbReference type="OMA" id="VHGAHTF"/>
<proteinExistence type="predicted"/>
<dbReference type="Gramene" id="PRQ34254">
    <property type="protein sequence ID" value="PRQ34254"/>
    <property type="gene ID" value="RchiOBHm_Chr5g0066791"/>
</dbReference>
<keyword evidence="1" id="KW-0472">Membrane</keyword>
<keyword evidence="3" id="KW-1185">Reference proteome</keyword>
<protein>
    <submittedName>
        <fullName evidence="2">Putative shikimate O-hydroxycinnamoyltransferase</fullName>
        <ecNumber evidence="2">2.3.1.133</ecNumber>
    </submittedName>
</protein>
<dbReference type="Pfam" id="PF02458">
    <property type="entry name" value="Transferase"/>
    <property type="match status" value="1"/>
</dbReference>
<gene>
    <name evidence="2" type="ORF">RchiOBHm_Chr5g0066791</name>
</gene>
<dbReference type="InterPro" id="IPR023213">
    <property type="entry name" value="CAT-like_dom_sf"/>
</dbReference>